<protein>
    <recommendedName>
        <fullName evidence="2">EF-hand domain-containing protein</fullName>
    </recommendedName>
</protein>
<name>A0A835XX73_9CHLO</name>
<reference evidence="3" key="1">
    <citation type="journal article" date="2020" name="bioRxiv">
        <title>Comparative genomics of Chlamydomonas.</title>
        <authorList>
            <person name="Craig R.J."/>
            <person name="Hasan A.R."/>
            <person name="Ness R.W."/>
            <person name="Keightley P.D."/>
        </authorList>
    </citation>
    <scope>NUCLEOTIDE SEQUENCE</scope>
    <source>
        <strain evidence="3">CCAP 11/70</strain>
    </source>
</reference>
<dbReference type="GO" id="GO:0005509">
    <property type="term" value="F:calcium ion binding"/>
    <property type="evidence" value="ECO:0007669"/>
    <property type="project" value="InterPro"/>
</dbReference>
<evidence type="ECO:0000313" key="4">
    <source>
        <dbReference type="Proteomes" id="UP000612055"/>
    </source>
</evidence>
<evidence type="ECO:0000259" key="2">
    <source>
        <dbReference type="PROSITE" id="PS50222"/>
    </source>
</evidence>
<dbReference type="InterPro" id="IPR011992">
    <property type="entry name" value="EF-hand-dom_pair"/>
</dbReference>
<feature type="domain" description="EF-hand" evidence="2">
    <location>
        <begin position="50"/>
        <end position="73"/>
    </location>
</feature>
<comment type="caution">
    <text evidence="3">The sequence shown here is derived from an EMBL/GenBank/DDBJ whole genome shotgun (WGS) entry which is preliminary data.</text>
</comment>
<evidence type="ECO:0000256" key="1">
    <source>
        <dbReference type="ARBA" id="ARBA00022837"/>
    </source>
</evidence>
<dbReference type="Proteomes" id="UP000612055">
    <property type="component" value="Unassembled WGS sequence"/>
</dbReference>
<gene>
    <name evidence="3" type="ORF">HYH03_010293</name>
</gene>
<dbReference type="PROSITE" id="PS50222">
    <property type="entry name" value="EF_HAND_2"/>
    <property type="match status" value="2"/>
</dbReference>
<dbReference type="InterPro" id="IPR018247">
    <property type="entry name" value="EF_Hand_1_Ca_BS"/>
</dbReference>
<dbReference type="PROSITE" id="PS00018">
    <property type="entry name" value="EF_HAND_1"/>
    <property type="match status" value="2"/>
</dbReference>
<proteinExistence type="predicted"/>
<organism evidence="3 4">
    <name type="scientific">Edaphochlamys debaryana</name>
    <dbReference type="NCBI Taxonomy" id="47281"/>
    <lineage>
        <taxon>Eukaryota</taxon>
        <taxon>Viridiplantae</taxon>
        <taxon>Chlorophyta</taxon>
        <taxon>core chlorophytes</taxon>
        <taxon>Chlorophyceae</taxon>
        <taxon>CS clade</taxon>
        <taxon>Chlamydomonadales</taxon>
        <taxon>Chlamydomonadales incertae sedis</taxon>
        <taxon>Edaphochlamys</taxon>
    </lineage>
</organism>
<accession>A0A835XX73</accession>
<dbReference type="CDD" id="cd00051">
    <property type="entry name" value="EFh"/>
    <property type="match status" value="1"/>
</dbReference>
<dbReference type="AlphaFoldDB" id="A0A835XX73"/>
<sequence>MDRPASLLALFRLIDKDNNGYVEPKELKSLASSPTAYGKLEEAHETLTWLDLDGDQRVSPEEFVEVFTFVCSQMDDREFELFVEDAKVQAGAAPNREMMLKRVYQQLDRDRSGWVAGLGVCYECGGGGVAGQGSPHGTVHVIHARAHERREA</sequence>
<keyword evidence="4" id="KW-1185">Reference proteome</keyword>
<dbReference type="InterPro" id="IPR002048">
    <property type="entry name" value="EF_hand_dom"/>
</dbReference>
<dbReference type="EMBL" id="JAEHOE010000054">
    <property type="protein sequence ID" value="KAG2491287.1"/>
    <property type="molecule type" value="Genomic_DNA"/>
</dbReference>
<feature type="domain" description="EF-hand" evidence="2">
    <location>
        <begin position="2"/>
        <end position="37"/>
    </location>
</feature>
<dbReference type="SUPFAM" id="SSF47473">
    <property type="entry name" value="EF-hand"/>
    <property type="match status" value="1"/>
</dbReference>
<dbReference type="Pfam" id="PF13499">
    <property type="entry name" value="EF-hand_7"/>
    <property type="match status" value="1"/>
</dbReference>
<evidence type="ECO:0000313" key="3">
    <source>
        <dbReference type="EMBL" id="KAG2491287.1"/>
    </source>
</evidence>
<dbReference type="Gene3D" id="1.10.238.10">
    <property type="entry name" value="EF-hand"/>
    <property type="match status" value="1"/>
</dbReference>
<dbReference type="OrthoDB" id="528158at2759"/>
<dbReference type="SMART" id="SM00054">
    <property type="entry name" value="EFh"/>
    <property type="match status" value="2"/>
</dbReference>
<keyword evidence="1" id="KW-0106">Calcium</keyword>